<evidence type="ECO:0000313" key="3">
    <source>
        <dbReference type="EMBL" id="KAL3627575.1"/>
    </source>
</evidence>
<dbReference type="Proteomes" id="UP001632038">
    <property type="component" value="Unassembled WGS sequence"/>
</dbReference>
<proteinExistence type="predicted"/>
<gene>
    <name evidence="3" type="ORF">CASFOL_028938</name>
</gene>
<evidence type="ECO:0000313" key="4">
    <source>
        <dbReference type="Proteomes" id="UP001632038"/>
    </source>
</evidence>
<keyword evidence="4" id="KW-1185">Reference proteome</keyword>
<evidence type="ECO:0000256" key="1">
    <source>
        <dbReference type="SAM" id="MobiDB-lite"/>
    </source>
</evidence>
<dbReference type="EMBL" id="JAVIJP010000039">
    <property type="protein sequence ID" value="KAL3627575.1"/>
    <property type="molecule type" value="Genomic_DNA"/>
</dbReference>
<evidence type="ECO:0000259" key="2">
    <source>
        <dbReference type="Pfam" id="PF03078"/>
    </source>
</evidence>
<name>A0ABD3CCI3_9LAMI</name>
<protein>
    <recommendedName>
        <fullName evidence="2">Arabidopsis retrotransposon Orf1 C-terminal domain-containing protein</fullName>
    </recommendedName>
</protein>
<feature type="compositionally biased region" description="Polar residues" evidence="1">
    <location>
        <begin position="134"/>
        <end position="155"/>
    </location>
</feature>
<organism evidence="3 4">
    <name type="scientific">Castilleja foliolosa</name>
    <dbReference type="NCBI Taxonomy" id="1961234"/>
    <lineage>
        <taxon>Eukaryota</taxon>
        <taxon>Viridiplantae</taxon>
        <taxon>Streptophyta</taxon>
        <taxon>Embryophyta</taxon>
        <taxon>Tracheophyta</taxon>
        <taxon>Spermatophyta</taxon>
        <taxon>Magnoliopsida</taxon>
        <taxon>eudicotyledons</taxon>
        <taxon>Gunneridae</taxon>
        <taxon>Pentapetalae</taxon>
        <taxon>asterids</taxon>
        <taxon>lamiids</taxon>
        <taxon>Lamiales</taxon>
        <taxon>Orobanchaceae</taxon>
        <taxon>Pedicularideae</taxon>
        <taxon>Castillejinae</taxon>
        <taxon>Castilleja</taxon>
    </lineage>
</organism>
<reference evidence="4" key="1">
    <citation type="journal article" date="2024" name="IScience">
        <title>Strigolactones Initiate the Formation of Haustorium-like Structures in Castilleja.</title>
        <authorList>
            <person name="Buerger M."/>
            <person name="Peterson D."/>
            <person name="Chory J."/>
        </authorList>
    </citation>
    <scope>NUCLEOTIDE SEQUENCE [LARGE SCALE GENOMIC DNA]</scope>
</reference>
<sequence length="530" mass="60497">MPFPAKTHTTRQTLDRVFIEFCQQSAPFKVPFHTKKSFPLPYTFRKSSPKHQFLSSKSQTNFHQISLCVEIATKIVCVVLIFGFISSKLLYKKLSKTTPTKCSTKFPKEILTSKTLTFASMGPKKAQPQRKNTRSNTRGSSSQGPSEPINISGNNGVPFPVYTKEEVAQYKSIKNRRITNPKQFDMQYYEDLEVAGNELAKDVMRYIRHMGCEELGSTMGPAHTELMHEFYTTFRVTPHHEMCYRLGGQEFVLSKREVEEVFGFDGKGEPMGNFVARESEAFWTSLTNGNPGAFDKMQATSIHDDAIFVCYKFLVHVVLNKDDASVLSKNELKALYLMMKGETVPILPMMIASISAIAKDRGTKWPARLTFGGHISMLAQYHNIPVDDAQADTPVEKYVIKKRKYMGKWKDIPVLDGDNDDYMEEPEWQGEDGYGANEYMTRDEDVMERLNGMHLEANRWYNEYQEDKQEWAAWRADYERNQREDELKFENSERVAQARHEETNAKLDAILAAQARWGHHGGSSSGGPGL</sequence>
<dbReference type="InterPro" id="IPR004312">
    <property type="entry name" value="ATHILA_Orf1_C"/>
</dbReference>
<accession>A0ABD3CCI3</accession>
<feature type="domain" description="Arabidopsis retrotransposon Orf1 C-terminal" evidence="2">
    <location>
        <begin position="245"/>
        <end position="338"/>
    </location>
</feature>
<feature type="region of interest" description="Disordered" evidence="1">
    <location>
        <begin position="121"/>
        <end position="157"/>
    </location>
</feature>
<dbReference type="Pfam" id="PF03078">
    <property type="entry name" value="ATHILA"/>
    <property type="match status" value="1"/>
</dbReference>
<comment type="caution">
    <text evidence="3">The sequence shown here is derived from an EMBL/GenBank/DDBJ whole genome shotgun (WGS) entry which is preliminary data.</text>
</comment>
<dbReference type="AlphaFoldDB" id="A0ABD3CCI3"/>